<sequence length="105" mass="12074">MDIRDWRFVRVGSWDLLLRVERLDRSRTLRQLGEPPSPGAAWEGCRLLWSGSPSRTGHQWVVEPCPLGPELPPFGRMAWVPLDALIRMSPRALTWTGLIRWRGST</sequence>
<organism evidence="1">
    <name type="scientific">Culex pipiens</name>
    <name type="common">House mosquito</name>
    <dbReference type="NCBI Taxonomy" id="7175"/>
    <lineage>
        <taxon>Eukaryota</taxon>
        <taxon>Metazoa</taxon>
        <taxon>Ecdysozoa</taxon>
        <taxon>Arthropoda</taxon>
        <taxon>Hexapoda</taxon>
        <taxon>Insecta</taxon>
        <taxon>Pterygota</taxon>
        <taxon>Neoptera</taxon>
        <taxon>Endopterygota</taxon>
        <taxon>Diptera</taxon>
        <taxon>Nematocera</taxon>
        <taxon>Culicoidea</taxon>
        <taxon>Culicidae</taxon>
        <taxon>Culicinae</taxon>
        <taxon>Culicini</taxon>
        <taxon>Culex</taxon>
        <taxon>Culex</taxon>
    </lineage>
</organism>
<proteinExistence type="predicted"/>
<evidence type="ECO:0000313" key="1">
    <source>
        <dbReference type="EMBL" id="CAG6454970.1"/>
    </source>
</evidence>
<dbReference type="AlphaFoldDB" id="A0A8D8AEP4"/>
<name>A0A8D8AEP4_CULPI</name>
<reference evidence="1" key="1">
    <citation type="submission" date="2021-05" db="EMBL/GenBank/DDBJ databases">
        <authorList>
            <person name="Alioto T."/>
            <person name="Alioto T."/>
            <person name="Gomez Garrido J."/>
        </authorList>
    </citation>
    <scope>NUCLEOTIDE SEQUENCE</scope>
</reference>
<dbReference type="EMBL" id="HBUE01027639">
    <property type="protein sequence ID" value="CAG6454970.1"/>
    <property type="molecule type" value="Transcribed_RNA"/>
</dbReference>
<protein>
    <submittedName>
        <fullName evidence="1">(northern house mosquito) hypothetical protein</fullName>
    </submittedName>
</protein>
<accession>A0A8D8AEP4</accession>